<sequence length="62" mass="7354">MSVENVMIIRSCPKAYPIFEYDINDTLNAWMPVSIKRHTKSLTYYINVDDDLYICQGQIFFK</sequence>
<dbReference type="EMBL" id="LWCA01000074">
    <property type="protein sequence ID" value="OAF71168.1"/>
    <property type="molecule type" value="Genomic_DNA"/>
</dbReference>
<proteinExistence type="predicted"/>
<keyword evidence="2" id="KW-1185">Reference proteome</keyword>
<name>A0A177BA31_9BILA</name>
<dbReference type="AlphaFoldDB" id="A0A177BA31"/>
<organism evidence="1 2">
    <name type="scientific">Intoshia linei</name>
    <dbReference type="NCBI Taxonomy" id="1819745"/>
    <lineage>
        <taxon>Eukaryota</taxon>
        <taxon>Metazoa</taxon>
        <taxon>Spiralia</taxon>
        <taxon>Lophotrochozoa</taxon>
        <taxon>Mesozoa</taxon>
        <taxon>Orthonectida</taxon>
        <taxon>Rhopaluridae</taxon>
        <taxon>Intoshia</taxon>
    </lineage>
</organism>
<dbReference type="Proteomes" id="UP000078046">
    <property type="component" value="Unassembled WGS sequence"/>
</dbReference>
<gene>
    <name evidence="1" type="ORF">A3Q56_01020</name>
</gene>
<accession>A0A177BA31</accession>
<comment type="caution">
    <text evidence="1">The sequence shown here is derived from an EMBL/GenBank/DDBJ whole genome shotgun (WGS) entry which is preliminary data.</text>
</comment>
<protein>
    <submittedName>
        <fullName evidence="1">Uncharacterized protein</fullName>
    </submittedName>
</protein>
<evidence type="ECO:0000313" key="1">
    <source>
        <dbReference type="EMBL" id="OAF71168.1"/>
    </source>
</evidence>
<reference evidence="1 2" key="1">
    <citation type="submission" date="2016-04" db="EMBL/GenBank/DDBJ databases">
        <title>The genome of Intoshia linei affirms orthonectids as highly simplified spiralians.</title>
        <authorList>
            <person name="Mikhailov K.V."/>
            <person name="Slusarev G.S."/>
            <person name="Nikitin M.A."/>
            <person name="Logacheva M.D."/>
            <person name="Penin A."/>
            <person name="Aleoshin V."/>
            <person name="Panchin Y.V."/>
        </authorList>
    </citation>
    <scope>NUCLEOTIDE SEQUENCE [LARGE SCALE GENOMIC DNA]</scope>
    <source>
        <strain evidence="1">Intl2013</strain>
        <tissue evidence="1">Whole animal</tissue>
    </source>
</reference>
<evidence type="ECO:0000313" key="2">
    <source>
        <dbReference type="Proteomes" id="UP000078046"/>
    </source>
</evidence>